<dbReference type="GO" id="GO:0015459">
    <property type="term" value="F:potassium channel regulator activity"/>
    <property type="evidence" value="ECO:0007669"/>
    <property type="project" value="TreeGrafter"/>
</dbReference>
<name>A0A8J6GHC7_MICOH</name>
<gene>
    <name evidence="6" type="ORF">LTLLF_158350</name>
</gene>
<comment type="subcellular location">
    <subcellularLocation>
        <location evidence="1">Cytoplasm</location>
        <location evidence="1">Cytoskeleton</location>
        <location evidence="1">Microtubule organizing center</location>
        <location evidence="1">Centrosome</location>
    </subcellularLocation>
</comment>
<evidence type="ECO:0000256" key="5">
    <source>
        <dbReference type="SAM" id="Coils"/>
    </source>
</evidence>
<dbReference type="Proteomes" id="UP000710432">
    <property type="component" value="Unassembled WGS sequence"/>
</dbReference>
<dbReference type="GO" id="GO:0005801">
    <property type="term" value="C:cis-Golgi network"/>
    <property type="evidence" value="ECO:0007669"/>
    <property type="project" value="TreeGrafter"/>
</dbReference>
<dbReference type="GO" id="GO:0097060">
    <property type="term" value="C:synaptic membrane"/>
    <property type="evidence" value="ECO:0007669"/>
    <property type="project" value="TreeGrafter"/>
</dbReference>
<accession>A0A8J6GHC7</accession>
<evidence type="ECO:0000313" key="6">
    <source>
        <dbReference type="EMBL" id="KAH0509778.1"/>
    </source>
</evidence>
<dbReference type="GO" id="GO:0005813">
    <property type="term" value="C:centrosome"/>
    <property type="evidence" value="ECO:0007669"/>
    <property type="project" value="UniProtKB-SubCell"/>
</dbReference>
<keyword evidence="3 5" id="KW-0175">Coiled coil</keyword>
<evidence type="ECO:0000256" key="2">
    <source>
        <dbReference type="ARBA" id="ARBA00022490"/>
    </source>
</evidence>
<comment type="caution">
    <text evidence="6">The sequence shown here is derived from an EMBL/GenBank/DDBJ whole genome shotgun (WGS) entry which is preliminary data.</text>
</comment>
<dbReference type="GO" id="GO:0034237">
    <property type="term" value="F:protein kinase A regulatory subunit binding"/>
    <property type="evidence" value="ECO:0007669"/>
    <property type="project" value="TreeGrafter"/>
</dbReference>
<dbReference type="EMBL" id="JAATJU010022750">
    <property type="protein sequence ID" value="KAH0509778.1"/>
    <property type="molecule type" value="Genomic_DNA"/>
</dbReference>
<evidence type="ECO:0000256" key="4">
    <source>
        <dbReference type="ARBA" id="ARBA00023212"/>
    </source>
</evidence>
<dbReference type="GO" id="GO:0005795">
    <property type="term" value="C:Golgi stack"/>
    <property type="evidence" value="ECO:0007669"/>
    <property type="project" value="TreeGrafter"/>
</dbReference>
<dbReference type="PANTHER" id="PTHR44981">
    <property type="entry name" value="PERICENTRIN-LIKE PROTEIN, ISOFORM F"/>
    <property type="match status" value="1"/>
</dbReference>
<dbReference type="AlphaFoldDB" id="A0A8J6GHC7"/>
<dbReference type="GO" id="GO:0060307">
    <property type="term" value="P:regulation of ventricular cardiac muscle cell membrane repolarization"/>
    <property type="evidence" value="ECO:0007669"/>
    <property type="project" value="TreeGrafter"/>
</dbReference>
<evidence type="ECO:0000256" key="3">
    <source>
        <dbReference type="ARBA" id="ARBA00023054"/>
    </source>
</evidence>
<keyword evidence="2" id="KW-0963">Cytoplasm</keyword>
<protein>
    <submittedName>
        <fullName evidence="6">A-kinase anchor protein 9</fullName>
    </submittedName>
</protein>
<feature type="coiled-coil region" evidence="5">
    <location>
        <begin position="46"/>
        <end position="91"/>
    </location>
</feature>
<evidence type="ECO:0000313" key="7">
    <source>
        <dbReference type="Proteomes" id="UP000710432"/>
    </source>
</evidence>
<dbReference type="GO" id="GO:1903358">
    <property type="term" value="P:regulation of Golgi organization"/>
    <property type="evidence" value="ECO:0007669"/>
    <property type="project" value="TreeGrafter"/>
</dbReference>
<evidence type="ECO:0000256" key="1">
    <source>
        <dbReference type="ARBA" id="ARBA00004300"/>
    </source>
</evidence>
<dbReference type="GO" id="GO:0007165">
    <property type="term" value="P:signal transduction"/>
    <property type="evidence" value="ECO:0007669"/>
    <property type="project" value="InterPro"/>
</dbReference>
<keyword evidence="4" id="KW-0206">Cytoskeleton</keyword>
<dbReference type="InterPro" id="IPR028745">
    <property type="entry name" value="AKAP9/Pericentrin"/>
</dbReference>
<dbReference type="GO" id="GO:0051661">
    <property type="term" value="P:maintenance of centrosome location"/>
    <property type="evidence" value="ECO:0007669"/>
    <property type="project" value="TreeGrafter"/>
</dbReference>
<proteinExistence type="predicted"/>
<organism evidence="6 7">
    <name type="scientific">Microtus ochrogaster</name>
    <name type="common">Prairie vole</name>
    <dbReference type="NCBI Taxonomy" id="79684"/>
    <lineage>
        <taxon>Eukaryota</taxon>
        <taxon>Metazoa</taxon>
        <taxon>Chordata</taxon>
        <taxon>Craniata</taxon>
        <taxon>Vertebrata</taxon>
        <taxon>Euteleostomi</taxon>
        <taxon>Mammalia</taxon>
        <taxon>Eutheria</taxon>
        <taxon>Euarchontoglires</taxon>
        <taxon>Glires</taxon>
        <taxon>Rodentia</taxon>
        <taxon>Myomorpha</taxon>
        <taxon>Muroidea</taxon>
        <taxon>Cricetidae</taxon>
        <taxon>Arvicolinae</taxon>
        <taxon>Microtus</taxon>
    </lineage>
</organism>
<dbReference type="GO" id="GO:0060090">
    <property type="term" value="F:molecular adaptor activity"/>
    <property type="evidence" value="ECO:0007669"/>
    <property type="project" value="InterPro"/>
</dbReference>
<sequence>MRAVAGPVEQWPINAAVASATEGFLQETEKLMKEKLQVKCQAEKVRSELQNQVKILKIDVEEKIGQLIEMEQEKHVELTDLREQNQALEKQKI</sequence>
<dbReference type="PANTHER" id="PTHR44981:SF1">
    <property type="entry name" value="A-KINASE ANCHOR PROTEIN 9"/>
    <property type="match status" value="1"/>
</dbReference>
<reference evidence="6" key="1">
    <citation type="submission" date="2020-03" db="EMBL/GenBank/DDBJ databases">
        <title>Studies in the Genomics of Life Span.</title>
        <authorList>
            <person name="Glass D."/>
        </authorList>
    </citation>
    <scope>NUCLEOTIDE SEQUENCE</scope>
    <source>
        <strain evidence="6">LTLLF</strain>
        <tissue evidence="6">Muscle</tissue>
    </source>
</reference>